<keyword evidence="4" id="KW-0762">Sugar transport</keyword>
<evidence type="ECO:0000256" key="7">
    <source>
        <dbReference type="ARBA" id="ARBA00022692"/>
    </source>
</evidence>
<dbReference type="GO" id="GO:0016301">
    <property type="term" value="F:kinase activity"/>
    <property type="evidence" value="ECO:0007669"/>
    <property type="project" value="UniProtKB-KW"/>
</dbReference>
<dbReference type="PROSITE" id="PS51098">
    <property type="entry name" value="PTS_EIIB_TYPE_1"/>
    <property type="match status" value="1"/>
</dbReference>
<name>A0A1L7LJP5_9STRE</name>
<evidence type="ECO:0000256" key="4">
    <source>
        <dbReference type="ARBA" id="ARBA00022597"/>
    </source>
</evidence>
<feature type="domain" description="PTS EIIB type-1" evidence="12">
    <location>
        <begin position="6"/>
        <end position="88"/>
    </location>
</feature>
<dbReference type="InterPro" id="IPR018113">
    <property type="entry name" value="PTrfase_EIIB_Cys"/>
</dbReference>
<dbReference type="GO" id="GO:0090589">
    <property type="term" value="F:protein-phosphocysteine-trehalose phosphotransferase system transporter activity"/>
    <property type="evidence" value="ECO:0007669"/>
    <property type="project" value="TreeGrafter"/>
</dbReference>
<evidence type="ECO:0000313" key="13">
    <source>
        <dbReference type="EMBL" id="BAQ24379.1"/>
    </source>
</evidence>
<evidence type="ECO:0000256" key="3">
    <source>
        <dbReference type="ARBA" id="ARBA00022475"/>
    </source>
</evidence>
<evidence type="ECO:0000259" key="12">
    <source>
        <dbReference type="PROSITE" id="PS51098"/>
    </source>
</evidence>
<evidence type="ECO:0000256" key="2">
    <source>
        <dbReference type="ARBA" id="ARBA00022448"/>
    </source>
</evidence>
<dbReference type="InterPro" id="IPR036878">
    <property type="entry name" value="Glu_permease_IIB"/>
</dbReference>
<dbReference type="GO" id="GO:0009401">
    <property type="term" value="P:phosphoenolpyruvate-dependent sugar phosphotransferase system"/>
    <property type="evidence" value="ECO:0007669"/>
    <property type="project" value="UniProtKB-KW"/>
</dbReference>
<dbReference type="GO" id="GO:0008982">
    <property type="term" value="F:protein-N(PI)-phosphohistidine-sugar phosphotransferase activity"/>
    <property type="evidence" value="ECO:0007669"/>
    <property type="project" value="InterPro"/>
</dbReference>
<dbReference type="AlphaFoldDB" id="A0A1L7LJP5"/>
<dbReference type="GO" id="GO:0005886">
    <property type="term" value="C:plasma membrane"/>
    <property type="evidence" value="ECO:0007669"/>
    <property type="project" value="UniProtKB-SubCell"/>
</dbReference>
<evidence type="ECO:0000256" key="11">
    <source>
        <dbReference type="PROSITE-ProRule" id="PRU00421"/>
    </source>
</evidence>
<keyword evidence="3" id="KW-1003">Cell membrane</keyword>
<dbReference type="InterPro" id="IPR001996">
    <property type="entry name" value="PTS_IIB_1"/>
</dbReference>
<evidence type="ECO:0000313" key="14">
    <source>
        <dbReference type="Proteomes" id="UP000217758"/>
    </source>
</evidence>
<evidence type="ECO:0000256" key="1">
    <source>
        <dbReference type="ARBA" id="ARBA00004651"/>
    </source>
</evidence>
<evidence type="ECO:0000256" key="10">
    <source>
        <dbReference type="ARBA" id="ARBA00023136"/>
    </source>
</evidence>
<sequence length="161" mass="16968">MAKDYTELAQDIVSHVGGKNNIVKLVHCVTRLRFTLKDESKADDDYLKQREGIVTVVKAGGQYQVVIGNHVPDVYDTVLKVSGITGEGGIDVDEGDIPKGNLFDRFIALVSGLFQPMLGVLSAAGMIKGLVAILAAVGVSKTDGAYVVLNAAGDGFSNSCL</sequence>
<keyword evidence="6" id="KW-0598">Phosphotransferase system</keyword>
<keyword evidence="9" id="KW-1133">Transmembrane helix</keyword>
<comment type="subcellular location">
    <subcellularLocation>
        <location evidence="1">Cell membrane</location>
        <topology evidence="1">Multi-pass membrane protein</topology>
    </subcellularLocation>
</comment>
<keyword evidence="8" id="KW-0418">Kinase</keyword>
<keyword evidence="5" id="KW-0808">Transferase</keyword>
<reference evidence="13 14" key="1">
    <citation type="journal article" date="2016" name="Microbiol. Immunol.">
        <title>Complete genome sequence of Streptococcus troglodytae TKU31 isolated from the oral cavity of a chimpanzee (Pan troglodytes).</title>
        <authorList>
            <person name="Okamoto M."/>
            <person name="Naito M."/>
            <person name="Miyanohara M."/>
            <person name="Imai S."/>
            <person name="Nomura Y."/>
            <person name="Saito W."/>
            <person name="Momoi Y."/>
            <person name="Takada K."/>
            <person name="Miyabe-Nishiwaki T."/>
            <person name="Tomonaga M."/>
            <person name="Hanada N."/>
        </authorList>
    </citation>
    <scope>NUCLEOTIDE SEQUENCE [LARGE SCALE GENOMIC DNA]</scope>
    <source>
        <strain evidence="14">TKU 31</strain>
    </source>
</reference>
<dbReference type="KEGG" id="strg:SRT_11180"/>
<dbReference type="Proteomes" id="UP000217758">
    <property type="component" value="Chromosome"/>
</dbReference>
<evidence type="ECO:0000256" key="9">
    <source>
        <dbReference type="ARBA" id="ARBA00022989"/>
    </source>
</evidence>
<dbReference type="InterPro" id="IPR050558">
    <property type="entry name" value="PTS_Sugar-Specific_Components"/>
</dbReference>
<dbReference type="EMBL" id="AP014612">
    <property type="protein sequence ID" value="BAQ24379.1"/>
    <property type="molecule type" value="Genomic_DNA"/>
</dbReference>
<evidence type="ECO:0000256" key="5">
    <source>
        <dbReference type="ARBA" id="ARBA00022679"/>
    </source>
</evidence>
<dbReference type="PANTHER" id="PTHR30175:SF1">
    <property type="entry name" value="PTS SYSTEM ARBUTIN-, CELLOBIOSE-, AND SALICIN-SPECIFIC EIIBC COMPONENT-RELATED"/>
    <property type="match status" value="1"/>
</dbReference>
<keyword evidence="10" id="KW-0472">Membrane</keyword>
<dbReference type="Gene3D" id="3.30.1360.60">
    <property type="entry name" value="Glucose permease domain IIB"/>
    <property type="match status" value="1"/>
</dbReference>
<dbReference type="GO" id="GO:0015771">
    <property type="term" value="P:trehalose transport"/>
    <property type="evidence" value="ECO:0007669"/>
    <property type="project" value="TreeGrafter"/>
</dbReference>
<evidence type="ECO:0000256" key="8">
    <source>
        <dbReference type="ARBA" id="ARBA00022777"/>
    </source>
</evidence>
<organism evidence="13 14">
    <name type="scientific">Streptococcus troglodytae</name>
    <dbReference type="NCBI Taxonomy" id="1111760"/>
    <lineage>
        <taxon>Bacteria</taxon>
        <taxon>Bacillati</taxon>
        <taxon>Bacillota</taxon>
        <taxon>Bacilli</taxon>
        <taxon>Lactobacillales</taxon>
        <taxon>Streptococcaceae</taxon>
        <taxon>Streptococcus</taxon>
    </lineage>
</organism>
<dbReference type="PROSITE" id="PS01035">
    <property type="entry name" value="PTS_EIIB_TYPE_1_CYS"/>
    <property type="match status" value="1"/>
</dbReference>
<dbReference type="Pfam" id="PF00367">
    <property type="entry name" value="PTS_EIIB"/>
    <property type="match status" value="1"/>
</dbReference>
<dbReference type="CDD" id="cd00212">
    <property type="entry name" value="PTS_IIB_glc"/>
    <property type="match status" value="1"/>
</dbReference>
<protein>
    <submittedName>
        <fullName evidence="13">PTS system beta-glucosides-specific transporter subunit IIABC</fullName>
    </submittedName>
</protein>
<dbReference type="PANTHER" id="PTHR30175">
    <property type="entry name" value="PHOSPHOTRANSFERASE SYSTEM TRANSPORT PROTEIN"/>
    <property type="match status" value="1"/>
</dbReference>
<keyword evidence="7" id="KW-0812">Transmembrane</keyword>
<keyword evidence="14" id="KW-1185">Reference proteome</keyword>
<dbReference type="FunFam" id="3.30.1360.60:FF:000001">
    <property type="entry name" value="PTS system glucose-specific IIBC component PtsG"/>
    <property type="match status" value="1"/>
</dbReference>
<evidence type="ECO:0000256" key="6">
    <source>
        <dbReference type="ARBA" id="ARBA00022683"/>
    </source>
</evidence>
<gene>
    <name evidence="13" type="primary">bglF.5</name>
    <name evidence="13" type="ORF">SRT_11180</name>
</gene>
<dbReference type="SUPFAM" id="SSF55604">
    <property type="entry name" value="Glucose permease domain IIB"/>
    <property type="match status" value="1"/>
</dbReference>
<feature type="active site" description="Phosphocysteine intermediate; for EIIB activity" evidence="11">
    <location>
        <position position="28"/>
    </location>
</feature>
<accession>A0A1L7LJP5</accession>
<keyword evidence="2" id="KW-0813">Transport</keyword>
<proteinExistence type="predicted"/>